<organism evidence="2 3">
    <name type="scientific">Perkinsus olseni</name>
    <name type="common">Perkinsus atlanticus</name>
    <dbReference type="NCBI Taxonomy" id="32597"/>
    <lineage>
        <taxon>Eukaryota</taxon>
        <taxon>Sar</taxon>
        <taxon>Alveolata</taxon>
        <taxon>Perkinsozoa</taxon>
        <taxon>Perkinsea</taxon>
        <taxon>Perkinsida</taxon>
        <taxon>Perkinsidae</taxon>
        <taxon>Perkinsus</taxon>
    </lineage>
</organism>
<sequence>EVKKGVVEAMLNWREVLVEKGVVWEAERLPTRGYFQLDFADNTVATGKMICKILRSLKSAQVSYDKKIEKLGGAKQTKITWFLSNLDVSGTNLNPMEVGEVSSLLSKLSSDLWPSVHSVPLHFKALRLARLSAGGKMAAAAKLRTAGVDVEIGRGEVPEEDFLLGAVPKERRRARTLGRRRRRAGRPRQAVQWRPMKGGSDSEDDGVKDTLMQAARFELRSTREDTQVKDTLPPPAAGRFSLSQLLGAQTVYQKNIRQPLRGLSYLGAPPPTEHRHAPQNYPMQRQAPQNYLANDHHRPFKQPPEASSPPSSTTVDRTVSNFVATICKERRLISWPSSHFDGLKALYDGIRDHFPLIDIKPGDLITLTVVDEGVFARLQGRKIKLDRWSFPAPGIFELYLPGPEEVEFIFEITAHAFGLVELTLTCKNMIEQGGPGISDAVTGREIQFENWSPFPNPGLFDVALPGPEWFYFRVKLSETEFVRITATCNNLKQQAGEDATIKLIAFASTGEFYPLTRSRYFLSPGVYSYTEDVAPFATLTYRLEDVTRLNIDCSCSGSAVTTSELHVRYPCRRDGGRVFCISRRGITGDFTSEELAFCRQRWQGSRLLEGISFDWFFAPTKDAMYLPFGDTPLRI</sequence>
<gene>
    <name evidence="2" type="ORF">FOZ62_003106</name>
</gene>
<dbReference type="AlphaFoldDB" id="A0A7J6SNJ3"/>
<feature type="non-terminal residue" evidence="2">
    <location>
        <position position="635"/>
    </location>
</feature>
<feature type="compositionally biased region" description="Basic residues" evidence="1">
    <location>
        <begin position="174"/>
        <end position="186"/>
    </location>
</feature>
<protein>
    <submittedName>
        <fullName evidence="2">Uncharacterized protein</fullName>
    </submittedName>
</protein>
<feature type="region of interest" description="Disordered" evidence="1">
    <location>
        <begin position="174"/>
        <end position="206"/>
    </location>
</feature>
<accession>A0A7J6SNJ3</accession>
<evidence type="ECO:0000313" key="2">
    <source>
        <dbReference type="EMBL" id="KAF4733806.1"/>
    </source>
</evidence>
<evidence type="ECO:0000313" key="3">
    <source>
        <dbReference type="Proteomes" id="UP000574390"/>
    </source>
</evidence>
<dbReference type="Proteomes" id="UP000574390">
    <property type="component" value="Unassembled WGS sequence"/>
</dbReference>
<feature type="compositionally biased region" description="Low complexity" evidence="1">
    <location>
        <begin position="303"/>
        <end position="312"/>
    </location>
</feature>
<comment type="caution">
    <text evidence="2">The sequence shown here is derived from an EMBL/GenBank/DDBJ whole genome shotgun (WGS) entry which is preliminary data.</text>
</comment>
<dbReference type="EMBL" id="JABANM010013772">
    <property type="protein sequence ID" value="KAF4733806.1"/>
    <property type="molecule type" value="Genomic_DNA"/>
</dbReference>
<feature type="region of interest" description="Disordered" evidence="1">
    <location>
        <begin position="294"/>
        <end position="315"/>
    </location>
</feature>
<name>A0A7J6SNJ3_PEROL</name>
<evidence type="ECO:0000256" key="1">
    <source>
        <dbReference type="SAM" id="MobiDB-lite"/>
    </source>
</evidence>
<reference evidence="2 3" key="1">
    <citation type="submission" date="2020-04" db="EMBL/GenBank/DDBJ databases">
        <title>Perkinsus olseni comparative genomics.</title>
        <authorList>
            <person name="Bogema D.R."/>
        </authorList>
    </citation>
    <scope>NUCLEOTIDE SEQUENCE [LARGE SCALE GENOMIC DNA]</scope>
    <source>
        <strain evidence="2">ATCC PRA-205</strain>
    </source>
</reference>
<proteinExistence type="predicted"/>